<dbReference type="OMA" id="INRGIWS"/>
<dbReference type="OrthoDB" id="4088837at2759"/>
<protein>
    <submittedName>
        <fullName evidence="7">MFS general substrate transporter</fullName>
    </submittedName>
</protein>
<dbReference type="InterPro" id="IPR020846">
    <property type="entry name" value="MFS_dom"/>
</dbReference>
<dbReference type="SUPFAM" id="SSF103473">
    <property type="entry name" value="MFS general substrate transporter"/>
    <property type="match status" value="1"/>
</dbReference>
<feature type="transmembrane region" description="Helical" evidence="5">
    <location>
        <begin position="393"/>
        <end position="410"/>
    </location>
</feature>
<dbReference type="AlphaFoldDB" id="A0A139A1D5"/>
<feature type="transmembrane region" description="Helical" evidence="5">
    <location>
        <begin position="258"/>
        <end position="277"/>
    </location>
</feature>
<evidence type="ECO:0000256" key="5">
    <source>
        <dbReference type="SAM" id="Phobius"/>
    </source>
</evidence>
<name>A0A139A1D5_GONPJ</name>
<dbReference type="Pfam" id="PF07690">
    <property type="entry name" value="MFS_1"/>
    <property type="match status" value="1"/>
</dbReference>
<keyword evidence="4 5" id="KW-0472">Membrane</keyword>
<organism evidence="7 8">
    <name type="scientific">Gonapodya prolifera (strain JEL478)</name>
    <name type="common">Monoblepharis prolifera</name>
    <dbReference type="NCBI Taxonomy" id="1344416"/>
    <lineage>
        <taxon>Eukaryota</taxon>
        <taxon>Fungi</taxon>
        <taxon>Fungi incertae sedis</taxon>
        <taxon>Chytridiomycota</taxon>
        <taxon>Chytridiomycota incertae sedis</taxon>
        <taxon>Monoblepharidomycetes</taxon>
        <taxon>Monoblepharidales</taxon>
        <taxon>Gonapodyaceae</taxon>
        <taxon>Gonapodya</taxon>
    </lineage>
</organism>
<keyword evidence="3 5" id="KW-1133">Transmembrane helix</keyword>
<feature type="transmembrane region" description="Helical" evidence="5">
    <location>
        <begin position="134"/>
        <end position="158"/>
    </location>
</feature>
<evidence type="ECO:0000259" key="6">
    <source>
        <dbReference type="PROSITE" id="PS50850"/>
    </source>
</evidence>
<dbReference type="PANTHER" id="PTHR23501">
    <property type="entry name" value="MAJOR FACILITATOR SUPERFAMILY"/>
    <property type="match status" value="1"/>
</dbReference>
<evidence type="ECO:0000313" key="7">
    <source>
        <dbReference type="EMBL" id="KXS10549.1"/>
    </source>
</evidence>
<dbReference type="GO" id="GO:0022857">
    <property type="term" value="F:transmembrane transporter activity"/>
    <property type="evidence" value="ECO:0007669"/>
    <property type="project" value="InterPro"/>
</dbReference>
<proteinExistence type="predicted"/>
<evidence type="ECO:0000256" key="1">
    <source>
        <dbReference type="ARBA" id="ARBA00004141"/>
    </source>
</evidence>
<dbReference type="InterPro" id="IPR011701">
    <property type="entry name" value="MFS"/>
</dbReference>
<feature type="transmembrane region" description="Helical" evidence="5">
    <location>
        <begin position="165"/>
        <end position="185"/>
    </location>
</feature>
<accession>A0A139A1D5</accession>
<sequence length="570" mass="61543">MSDKNEKGTTSSDPTDVTELAGAESITHTTWTKIDLAVLFLGLFMCNLASSLEEQMTYTAAPDVLSAYNALWGYVYLSAIPSVIVAALKPAFSKFSDKYGRTSTVTVSAVFTTAAYILLWTAPDYWTFFAGQMLQSIGTTAFFVVSSILIADIIPLIYRGSTQAYLMIPNLFLSFLAPYLASVLLKVNFRWIFGIGGIFWLTFNYITIFVLARASARWYSVHNVNSPEGSKRGLLRSLLGPSSGTPSSFRTTFKELDGIGLLLVTFGTVLILVAFNLNGSYEGGWGSPPVVGMIVTGGLMLISFLIWEARFAAFPVVPMRLLRNPTVFGALIITGAVYMAANTAVYWFNPFVRVTKLVDVAVAGYLQYGYFGGFSLGAIFAGWLMQWTGRYRIICWTGAAGVVLALGLLINMKGQGTSEWELGLVQALAGLSAGATINAASIGLQASLEHRDIAIGVTLKDFFVYFGGTLGVAVGGALWNRILPQTLLARLPDGDRSFLDVTRVVSDITYIATLSPAQLGLVQAAYVETQRYASIAGLVIMVVGCVPALFMKHVDLKAAKQTAAEIVDSK</sequence>
<comment type="subcellular location">
    <subcellularLocation>
        <location evidence="1">Membrane</location>
        <topology evidence="1">Multi-pass membrane protein</topology>
    </subcellularLocation>
</comment>
<dbReference type="InterPro" id="IPR036259">
    <property type="entry name" value="MFS_trans_sf"/>
</dbReference>
<dbReference type="EMBL" id="KQ965820">
    <property type="protein sequence ID" value="KXS10549.1"/>
    <property type="molecule type" value="Genomic_DNA"/>
</dbReference>
<evidence type="ECO:0000256" key="2">
    <source>
        <dbReference type="ARBA" id="ARBA00022692"/>
    </source>
</evidence>
<feature type="transmembrane region" description="Helical" evidence="5">
    <location>
        <begin position="34"/>
        <end position="52"/>
    </location>
</feature>
<dbReference type="Gene3D" id="1.20.1250.20">
    <property type="entry name" value="MFS general substrate transporter like domains"/>
    <property type="match status" value="2"/>
</dbReference>
<evidence type="ECO:0000256" key="3">
    <source>
        <dbReference type="ARBA" id="ARBA00022989"/>
    </source>
</evidence>
<dbReference type="GO" id="GO:0005886">
    <property type="term" value="C:plasma membrane"/>
    <property type="evidence" value="ECO:0007669"/>
    <property type="project" value="TreeGrafter"/>
</dbReference>
<feature type="transmembrane region" description="Helical" evidence="5">
    <location>
        <begin position="72"/>
        <end position="92"/>
    </location>
</feature>
<evidence type="ECO:0000313" key="8">
    <source>
        <dbReference type="Proteomes" id="UP000070544"/>
    </source>
</evidence>
<feature type="transmembrane region" description="Helical" evidence="5">
    <location>
        <begin position="327"/>
        <end position="348"/>
    </location>
</feature>
<feature type="transmembrane region" description="Helical" evidence="5">
    <location>
        <begin position="422"/>
        <end position="441"/>
    </location>
</feature>
<keyword evidence="8" id="KW-1185">Reference proteome</keyword>
<feature type="transmembrane region" description="Helical" evidence="5">
    <location>
        <begin position="191"/>
        <end position="212"/>
    </location>
</feature>
<gene>
    <name evidence="7" type="ORF">M427DRAFT_159052</name>
</gene>
<feature type="transmembrane region" description="Helical" evidence="5">
    <location>
        <begin position="104"/>
        <end position="122"/>
    </location>
</feature>
<feature type="domain" description="Major facilitator superfamily (MFS) profile" evidence="6">
    <location>
        <begin position="35"/>
        <end position="532"/>
    </location>
</feature>
<dbReference type="PROSITE" id="PS50850">
    <property type="entry name" value="MFS"/>
    <property type="match status" value="1"/>
</dbReference>
<evidence type="ECO:0000256" key="4">
    <source>
        <dbReference type="ARBA" id="ARBA00023136"/>
    </source>
</evidence>
<feature type="transmembrane region" description="Helical" evidence="5">
    <location>
        <begin position="289"/>
        <end position="307"/>
    </location>
</feature>
<dbReference type="STRING" id="1344416.A0A139A1D5"/>
<reference evidence="7 8" key="1">
    <citation type="journal article" date="2015" name="Genome Biol. Evol.">
        <title>Phylogenomic analyses indicate that early fungi evolved digesting cell walls of algal ancestors of land plants.</title>
        <authorList>
            <person name="Chang Y."/>
            <person name="Wang S."/>
            <person name="Sekimoto S."/>
            <person name="Aerts A.L."/>
            <person name="Choi C."/>
            <person name="Clum A."/>
            <person name="LaButti K.M."/>
            <person name="Lindquist E.A."/>
            <person name="Yee Ngan C."/>
            <person name="Ohm R.A."/>
            <person name="Salamov A.A."/>
            <person name="Grigoriev I.V."/>
            <person name="Spatafora J.W."/>
            <person name="Berbee M.L."/>
        </authorList>
    </citation>
    <scope>NUCLEOTIDE SEQUENCE [LARGE SCALE GENOMIC DNA]</scope>
    <source>
        <strain evidence="7 8">JEL478</strain>
    </source>
</reference>
<keyword evidence="2 5" id="KW-0812">Transmembrane</keyword>
<dbReference type="PANTHER" id="PTHR23501:SF87">
    <property type="entry name" value="SIDEROPHORE IRON TRANSPORTER 2"/>
    <property type="match status" value="1"/>
</dbReference>
<feature type="transmembrane region" description="Helical" evidence="5">
    <location>
        <begin position="532"/>
        <end position="551"/>
    </location>
</feature>
<feature type="transmembrane region" description="Helical" evidence="5">
    <location>
        <begin position="368"/>
        <end position="386"/>
    </location>
</feature>
<feature type="transmembrane region" description="Helical" evidence="5">
    <location>
        <begin position="462"/>
        <end position="482"/>
    </location>
</feature>
<dbReference type="Proteomes" id="UP000070544">
    <property type="component" value="Unassembled WGS sequence"/>
</dbReference>